<dbReference type="GO" id="GO:0032447">
    <property type="term" value="P:protein urmylation"/>
    <property type="evidence" value="ECO:0007669"/>
    <property type="project" value="UniProtKB-UniRule"/>
</dbReference>
<dbReference type="HOGENOM" id="CLU_024534_2_1_1"/>
<protein>
    <recommendedName>
        <fullName evidence="3">Cytoplasmic tRNA 2-thiolation protein 2</fullName>
    </recommendedName>
</protein>
<comment type="pathway">
    <text evidence="3">tRNA modification; 5-methoxycarbonylmethyl-2-thiouridine-tRNA biosynthesis.</text>
</comment>
<accession>D6WYA9</accession>
<dbReference type="OrthoDB" id="25129at2759"/>
<reference evidence="4 5" key="2">
    <citation type="journal article" date="2010" name="Nucleic Acids Res.">
        <title>BeetleBase in 2010: revisions to provide comprehensive genomic information for Tribolium castaneum.</title>
        <authorList>
            <person name="Kim H.S."/>
            <person name="Murphy T."/>
            <person name="Xia J."/>
            <person name="Caragea D."/>
            <person name="Park Y."/>
            <person name="Beeman R.W."/>
            <person name="Lorenzen M.D."/>
            <person name="Butcher S."/>
            <person name="Manak J.R."/>
            <person name="Brown S.J."/>
        </authorList>
    </citation>
    <scope>GENOME REANNOTATION</scope>
    <source>
        <strain evidence="4 5">Georgia GA2</strain>
    </source>
</reference>
<dbReference type="UniPathway" id="UPA00988"/>
<dbReference type="FunCoup" id="D6WYA9">
    <property type="interactions" value="1434"/>
</dbReference>
<dbReference type="GO" id="GO:0016779">
    <property type="term" value="F:nucleotidyltransferase activity"/>
    <property type="evidence" value="ECO:0007669"/>
    <property type="project" value="UniProtKB-UniRule"/>
</dbReference>
<dbReference type="GO" id="GO:0005829">
    <property type="term" value="C:cytosol"/>
    <property type="evidence" value="ECO:0000318"/>
    <property type="project" value="GO_Central"/>
</dbReference>
<dbReference type="InterPro" id="IPR014729">
    <property type="entry name" value="Rossmann-like_a/b/a_fold"/>
</dbReference>
<keyword evidence="1 3" id="KW-0963">Cytoplasm</keyword>
<dbReference type="FunFam" id="3.40.50.620:FF:000229">
    <property type="entry name" value="Cytoplasmic tRNA 2-thiolation protein 2"/>
    <property type="match status" value="1"/>
</dbReference>
<organism evidence="4 5">
    <name type="scientific">Tribolium castaneum</name>
    <name type="common">Red flour beetle</name>
    <dbReference type="NCBI Taxonomy" id="7070"/>
    <lineage>
        <taxon>Eukaryota</taxon>
        <taxon>Metazoa</taxon>
        <taxon>Ecdysozoa</taxon>
        <taxon>Arthropoda</taxon>
        <taxon>Hexapoda</taxon>
        <taxon>Insecta</taxon>
        <taxon>Pterygota</taxon>
        <taxon>Neoptera</taxon>
        <taxon>Endopterygota</taxon>
        <taxon>Coleoptera</taxon>
        <taxon>Polyphaga</taxon>
        <taxon>Cucujiformia</taxon>
        <taxon>Tenebrionidae</taxon>
        <taxon>Tenebrionidae incertae sedis</taxon>
        <taxon>Tribolium</taxon>
    </lineage>
</organism>
<proteinExistence type="inferred from homology"/>
<evidence type="ECO:0000256" key="3">
    <source>
        <dbReference type="HAMAP-Rule" id="MF_03054"/>
    </source>
</evidence>
<sequence length="392" mass="44982">MCSIGDDNFEELDNLKYMPAKEKPSPFSKCNKCKEEIPIVVLRSKDKYCRKCFLAGATHKFKATLGKHKLIRPNDRVLVIHKCGHPSTALLHFIRSGLDLETHKKLRFEPVVLFIEEFTHLTVTDRSEILKAIEKEVACFNFQVYLTSLAKLITTNSVETELHANFDRLEMDEDDKNVITKFVDQQLNETNKNDFLNITRQKLIVKIAKHLNCKFIFTPEISNDVASQLLTDISLGRGSTVSLNAGFCDSRDETVKILRPLRLFDLKELAFYNHLNSLEPVTYRKRDENPYKSVQQLMKKFVNELQVNYPATVTTILKTGDKLSLGTKPTNKCDFCNAPLEEEGPELTSAESTQFSHWVSTQTPAERRLAPERAFNNPTCDNYCFGCRKFRK</sequence>
<reference evidence="4 5" key="1">
    <citation type="journal article" date="2008" name="Nature">
        <title>The genome of the model beetle and pest Tribolium castaneum.</title>
        <authorList>
            <consortium name="Tribolium Genome Sequencing Consortium"/>
            <person name="Richards S."/>
            <person name="Gibbs R.A."/>
            <person name="Weinstock G.M."/>
            <person name="Brown S.J."/>
            <person name="Denell R."/>
            <person name="Beeman R.W."/>
            <person name="Gibbs R."/>
            <person name="Beeman R.W."/>
            <person name="Brown S.J."/>
            <person name="Bucher G."/>
            <person name="Friedrich M."/>
            <person name="Grimmelikhuijzen C.J."/>
            <person name="Klingler M."/>
            <person name="Lorenzen M."/>
            <person name="Richards S."/>
            <person name="Roth S."/>
            <person name="Schroder R."/>
            <person name="Tautz D."/>
            <person name="Zdobnov E.M."/>
            <person name="Muzny D."/>
            <person name="Gibbs R.A."/>
            <person name="Weinstock G.M."/>
            <person name="Attaway T."/>
            <person name="Bell S."/>
            <person name="Buhay C.J."/>
            <person name="Chandrabose M.N."/>
            <person name="Chavez D."/>
            <person name="Clerk-Blankenburg K.P."/>
            <person name="Cree A."/>
            <person name="Dao M."/>
            <person name="Davis C."/>
            <person name="Chacko J."/>
            <person name="Dinh H."/>
            <person name="Dugan-Rocha S."/>
            <person name="Fowler G."/>
            <person name="Garner T.T."/>
            <person name="Garnes J."/>
            <person name="Gnirke A."/>
            <person name="Hawes A."/>
            <person name="Hernandez J."/>
            <person name="Hines S."/>
            <person name="Holder M."/>
            <person name="Hume J."/>
            <person name="Jhangiani S.N."/>
            <person name="Joshi V."/>
            <person name="Khan Z.M."/>
            <person name="Jackson L."/>
            <person name="Kovar C."/>
            <person name="Kowis A."/>
            <person name="Lee S."/>
            <person name="Lewis L.R."/>
            <person name="Margolis J."/>
            <person name="Morgan M."/>
            <person name="Nazareth L.V."/>
            <person name="Nguyen N."/>
            <person name="Okwuonu G."/>
            <person name="Parker D."/>
            <person name="Richards S."/>
            <person name="Ruiz S.J."/>
            <person name="Santibanez J."/>
            <person name="Savard J."/>
            <person name="Scherer S.E."/>
            <person name="Schneider B."/>
            <person name="Sodergren E."/>
            <person name="Tautz D."/>
            <person name="Vattahil S."/>
            <person name="Villasana D."/>
            <person name="White C.S."/>
            <person name="Wright R."/>
            <person name="Park Y."/>
            <person name="Beeman R.W."/>
            <person name="Lord J."/>
            <person name="Oppert B."/>
            <person name="Lorenzen M."/>
            <person name="Brown S."/>
            <person name="Wang L."/>
            <person name="Savard J."/>
            <person name="Tautz D."/>
            <person name="Richards S."/>
            <person name="Weinstock G."/>
            <person name="Gibbs R.A."/>
            <person name="Liu Y."/>
            <person name="Worley K."/>
            <person name="Weinstock G."/>
            <person name="Elsik C.G."/>
            <person name="Reese J.T."/>
            <person name="Elhaik E."/>
            <person name="Landan G."/>
            <person name="Graur D."/>
            <person name="Arensburger P."/>
            <person name="Atkinson P."/>
            <person name="Beeman R.W."/>
            <person name="Beidler J."/>
            <person name="Brown S.J."/>
            <person name="Demuth J.P."/>
            <person name="Drury D.W."/>
            <person name="Du Y.Z."/>
            <person name="Fujiwara H."/>
            <person name="Lorenzen M."/>
            <person name="Maselli V."/>
            <person name="Osanai M."/>
            <person name="Park Y."/>
            <person name="Robertson H.M."/>
            <person name="Tu Z."/>
            <person name="Wang J.J."/>
            <person name="Wang S."/>
            <person name="Richards S."/>
            <person name="Song H."/>
            <person name="Zhang L."/>
            <person name="Sodergren E."/>
            <person name="Werner D."/>
            <person name="Stanke M."/>
            <person name="Morgenstern B."/>
            <person name="Solovyev V."/>
            <person name="Kosarev P."/>
            <person name="Brown G."/>
            <person name="Chen H.C."/>
            <person name="Ermolaeva O."/>
            <person name="Hlavina W."/>
            <person name="Kapustin Y."/>
            <person name="Kiryutin B."/>
            <person name="Kitts P."/>
            <person name="Maglott D."/>
            <person name="Pruitt K."/>
            <person name="Sapojnikov V."/>
            <person name="Souvorov A."/>
            <person name="Mackey A.J."/>
            <person name="Waterhouse R.M."/>
            <person name="Wyder S."/>
            <person name="Zdobnov E.M."/>
            <person name="Zdobnov E.M."/>
            <person name="Wyder S."/>
            <person name="Kriventseva E.V."/>
            <person name="Kadowaki T."/>
            <person name="Bork P."/>
            <person name="Aranda M."/>
            <person name="Bao R."/>
            <person name="Beermann A."/>
            <person name="Berns N."/>
            <person name="Bolognesi R."/>
            <person name="Bonneton F."/>
            <person name="Bopp D."/>
            <person name="Brown S.J."/>
            <person name="Bucher G."/>
            <person name="Butts T."/>
            <person name="Chaumot A."/>
            <person name="Denell R.E."/>
            <person name="Ferrier D.E."/>
            <person name="Friedrich M."/>
            <person name="Gordon C.M."/>
            <person name="Jindra M."/>
            <person name="Klingler M."/>
            <person name="Lan Q."/>
            <person name="Lattorff H.M."/>
            <person name="Laudet V."/>
            <person name="von Levetsow C."/>
            <person name="Liu Z."/>
            <person name="Lutz R."/>
            <person name="Lynch J.A."/>
            <person name="da Fonseca R.N."/>
            <person name="Posnien N."/>
            <person name="Reuter R."/>
            <person name="Roth S."/>
            <person name="Savard J."/>
            <person name="Schinko J.B."/>
            <person name="Schmitt C."/>
            <person name="Schoppmeier M."/>
            <person name="Schroder R."/>
            <person name="Shippy T.D."/>
            <person name="Simonnet F."/>
            <person name="Marques-Souza H."/>
            <person name="Tautz D."/>
            <person name="Tomoyasu Y."/>
            <person name="Trauner J."/>
            <person name="Van der Zee M."/>
            <person name="Vervoort M."/>
            <person name="Wittkopp N."/>
            <person name="Wimmer E.A."/>
            <person name="Yang X."/>
            <person name="Jones A.K."/>
            <person name="Sattelle D.B."/>
            <person name="Ebert P.R."/>
            <person name="Nelson D."/>
            <person name="Scott J.G."/>
            <person name="Beeman R.W."/>
            <person name="Muthukrishnan S."/>
            <person name="Kramer K.J."/>
            <person name="Arakane Y."/>
            <person name="Beeman R.W."/>
            <person name="Zhu Q."/>
            <person name="Hogenkamp D."/>
            <person name="Dixit R."/>
            <person name="Oppert B."/>
            <person name="Jiang H."/>
            <person name="Zou Z."/>
            <person name="Marshall J."/>
            <person name="Elpidina E."/>
            <person name="Vinokurov K."/>
            <person name="Oppert C."/>
            <person name="Zou Z."/>
            <person name="Evans J."/>
            <person name="Lu Z."/>
            <person name="Zhao P."/>
            <person name="Sumathipala N."/>
            <person name="Altincicek B."/>
            <person name="Vilcinskas A."/>
            <person name="Williams M."/>
            <person name="Hultmark D."/>
            <person name="Hetru C."/>
            <person name="Jiang H."/>
            <person name="Grimmelikhuijzen C.J."/>
            <person name="Hauser F."/>
            <person name="Cazzamali G."/>
            <person name="Williamson M."/>
            <person name="Park Y."/>
            <person name="Li B."/>
            <person name="Tanaka Y."/>
            <person name="Predel R."/>
            <person name="Neupert S."/>
            <person name="Schachtner J."/>
            <person name="Verleyen P."/>
            <person name="Raible F."/>
            <person name="Bork P."/>
            <person name="Friedrich M."/>
            <person name="Walden K.K."/>
            <person name="Robertson H.M."/>
            <person name="Angeli S."/>
            <person name="Foret S."/>
            <person name="Bucher G."/>
            <person name="Schuetz S."/>
            <person name="Maleszka R."/>
            <person name="Wimmer E.A."/>
            <person name="Beeman R.W."/>
            <person name="Lorenzen M."/>
            <person name="Tomoyasu Y."/>
            <person name="Miller S.C."/>
            <person name="Grossmann D."/>
            <person name="Bucher G."/>
        </authorList>
    </citation>
    <scope>NUCLEOTIDE SEQUENCE [LARGE SCALE GENOMIC DNA]</scope>
    <source>
        <strain evidence="4 5">Georgia GA2</strain>
    </source>
</reference>
<keyword evidence="2 3" id="KW-0819">tRNA processing</keyword>
<name>D6WYA9_TRICA</name>
<evidence type="ECO:0000313" key="5">
    <source>
        <dbReference type="Proteomes" id="UP000007266"/>
    </source>
</evidence>
<comment type="function">
    <text evidence="3">Plays a central role in 2-thiolation of mcm(5)S(2)U at tRNA wobble positions of tRNA(Lys), tRNA(Glu) and tRNA(Gln). May act by forming a heterodimer with NCS6/CTU1 that ligates sulfur from thiocarboxylated URM1 onto the uridine of tRNAs at wobble position.</text>
</comment>
<dbReference type="InterPro" id="IPR019407">
    <property type="entry name" value="CTU2"/>
</dbReference>
<gene>
    <name evidence="4" type="primary">AUGUSTUS-3.0.2_15985</name>
    <name evidence="4" type="ORF">TcasGA2_TC015985</name>
</gene>
<evidence type="ECO:0000313" key="4">
    <source>
        <dbReference type="EMBL" id="EFA09124.2"/>
    </source>
</evidence>
<evidence type="ECO:0000256" key="1">
    <source>
        <dbReference type="ARBA" id="ARBA00022490"/>
    </source>
</evidence>
<dbReference type="Gene3D" id="3.40.50.620">
    <property type="entry name" value="HUPs"/>
    <property type="match status" value="1"/>
</dbReference>
<keyword evidence="5" id="KW-1185">Reference proteome</keyword>
<dbReference type="Pfam" id="PF10288">
    <property type="entry name" value="CTU2"/>
    <property type="match status" value="1"/>
</dbReference>
<dbReference type="AlphaFoldDB" id="D6WYA9"/>
<comment type="subcellular location">
    <subcellularLocation>
        <location evidence="3">Cytoplasm</location>
    </subcellularLocation>
</comment>
<dbReference type="Proteomes" id="UP000007266">
    <property type="component" value="Linkage group 8"/>
</dbReference>
<dbReference type="GO" id="GO:0002143">
    <property type="term" value="P:tRNA wobble position uridine thiolation"/>
    <property type="evidence" value="ECO:0000318"/>
    <property type="project" value="GO_Central"/>
</dbReference>
<dbReference type="SUPFAM" id="SSF52402">
    <property type="entry name" value="Adenine nucleotide alpha hydrolases-like"/>
    <property type="match status" value="1"/>
</dbReference>
<dbReference type="GO" id="GO:0016783">
    <property type="term" value="F:sulfurtransferase activity"/>
    <property type="evidence" value="ECO:0000318"/>
    <property type="project" value="GO_Central"/>
</dbReference>
<dbReference type="EMBL" id="KQ971356">
    <property type="protein sequence ID" value="EFA09124.2"/>
    <property type="molecule type" value="Genomic_DNA"/>
</dbReference>
<dbReference type="HAMAP" id="MF_03054">
    <property type="entry name" value="CTU2"/>
    <property type="match status" value="1"/>
</dbReference>
<dbReference type="InParanoid" id="D6WYA9"/>
<evidence type="ECO:0000256" key="2">
    <source>
        <dbReference type="ARBA" id="ARBA00022694"/>
    </source>
</evidence>
<comment type="similarity">
    <text evidence="3">Belongs to the CTU2/NCS2 family.</text>
</comment>
<dbReference type="STRING" id="7070.D6WYA9"/>
<dbReference type="KEGG" id="tca:655312"/>
<dbReference type="OMA" id="CHACRNI"/>
<dbReference type="PANTHER" id="PTHR20882:SF14">
    <property type="entry name" value="CYTOPLASMIC TRNA 2-THIOLATION PROTEIN 2"/>
    <property type="match status" value="1"/>
</dbReference>
<dbReference type="GO" id="GO:0000049">
    <property type="term" value="F:tRNA binding"/>
    <property type="evidence" value="ECO:0007669"/>
    <property type="project" value="InterPro"/>
</dbReference>
<dbReference type="PANTHER" id="PTHR20882">
    <property type="entry name" value="CYTOPLASMIC TRNA 2-THIOLATION PROTEIN 2"/>
    <property type="match status" value="1"/>
</dbReference>